<dbReference type="AlphaFoldDB" id="A0A9P5P6Z2"/>
<dbReference type="Proteomes" id="UP000772434">
    <property type="component" value="Unassembled WGS sequence"/>
</dbReference>
<dbReference type="EMBL" id="JADNRY010000124">
    <property type="protein sequence ID" value="KAF9064403.1"/>
    <property type="molecule type" value="Genomic_DNA"/>
</dbReference>
<feature type="region of interest" description="Disordered" evidence="1">
    <location>
        <begin position="1"/>
        <end position="35"/>
    </location>
</feature>
<dbReference type="InterPro" id="IPR040521">
    <property type="entry name" value="KDZ"/>
</dbReference>
<evidence type="ECO:0000313" key="3">
    <source>
        <dbReference type="EMBL" id="KAF9064403.1"/>
    </source>
</evidence>
<protein>
    <submittedName>
        <fullName evidence="2">Uncharacterized protein</fullName>
    </submittedName>
</protein>
<name>A0A9P5P6Z2_9AGAR</name>
<evidence type="ECO:0000313" key="2">
    <source>
        <dbReference type="EMBL" id="KAF9058418.1"/>
    </source>
</evidence>
<feature type="compositionally biased region" description="Polar residues" evidence="1">
    <location>
        <begin position="1"/>
        <end position="10"/>
    </location>
</feature>
<evidence type="ECO:0000256" key="1">
    <source>
        <dbReference type="SAM" id="MobiDB-lite"/>
    </source>
</evidence>
<comment type="caution">
    <text evidence="2">The sequence shown here is derived from an EMBL/GenBank/DDBJ whole genome shotgun (WGS) entry which is preliminary data.</text>
</comment>
<proteinExistence type="predicted"/>
<organism evidence="2 4">
    <name type="scientific">Rhodocollybia butyracea</name>
    <dbReference type="NCBI Taxonomy" id="206335"/>
    <lineage>
        <taxon>Eukaryota</taxon>
        <taxon>Fungi</taxon>
        <taxon>Dikarya</taxon>
        <taxon>Basidiomycota</taxon>
        <taxon>Agaricomycotina</taxon>
        <taxon>Agaricomycetes</taxon>
        <taxon>Agaricomycetidae</taxon>
        <taxon>Agaricales</taxon>
        <taxon>Marasmiineae</taxon>
        <taxon>Omphalotaceae</taxon>
        <taxon>Rhodocollybia</taxon>
    </lineage>
</organism>
<dbReference type="PANTHER" id="PTHR33096:SF1">
    <property type="entry name" value="CXC1-LIKE CYSTEINE CLUSTER ASSOCIATED WITH KDZ TRANSPOSASES DOMAIN-CONTAINING PROTEIN"/>
    <property type="match status" value="1"/>
</dbReference>
<reference evidence="2" key="1">
    <citation type="submission" date="2020-11" db="EMBL/GenBank/DDBJ databases">
        <authorList>
            <consortium name="DOE Joint Genome Institute"/>
            <person name="Ahrendt S."/>
            <person name="Riley R."/>
            <person name="Andreopoulos W."/>
            <person name="Labutti K."/>
            <person name="Pangilinan J."/>
            <person name="Ruiz-Duenas F.J."/>
            <person name="Barrasa J.M."/>
            <person name="Sanchez-Garcia M."/>
            <person name="Camarero S."/>
            <person name="Miyauchi S."/>
            <person name="Serrano A."/>
            <person name="Linde D."/>
            <person name="Babiker R."/>
            <person name="Drula E."/>
            <person name="Ayuso-Fernandez I."/>
            <person name="Pacheco R."/>
            <person name="Padilla G."/>
            <person name="Ferreira P."/>
            <person name="Barriuso J."/>
            <person name="Kellner H."/>
            <person name="Castanera R."/>
            <person name="Alfaro M."/>
            <person name="Ramirez L."/>
            <person name="Pisabarro A.G."/>
            <person name="Kuo A."/>
            <person name="Tritt A."/>
            <person name="Lipzen A."/>
            <person name="He G."/>
            <person name="Yan M."/>
            <person name="Ng V."/>
            <person name="Cullen D."/>
            <person name="Martin F."/>
            <person name="Rosso M.-N."/>
            <person name="Henrissat B."/>
            <person name="Hibbett D."/>
            <person name="Martinez A.T."/>
            <person name="Grigoriev I.V."/>
        </authorList>
    </citation>
    <scope>NUCLEOTIDE SEQUENCE</scope>
    <source>
        <strain evidence="2">AH 40177</strain>
    </source>
</reference>
<evidence type="ECO:0000313" key="4">
    <source>
        <dbReference type="Proteomes" id="UP000772434"/>
    </source>
</evidence>
<dbReference type="Pfam" id="PF18758">
    <property type="entry name" value="KDZ"/>
    <property type="match status" value="1"/>
</dbReference>
<keyword evidence="4" id="KW-1185">Reference proteome</keyword>
<sequence length="228" mass="25511">MTKQSVNSVARASLDKCDESLPGSDEESEAVDKELRRPSEYLHSRCPLCFGGKGGSFDAIICLDTSFTQKHNKQKMRDPHRQDPRSIFIPETEVKVWEHFVKSVCPPKASTTKKGSRPSEPDDGFEGAIRVPNSVLDGCEQSFTAADETRKKASGQFFDSTALMGLLCCHDQVLWLVNMTSPGERQHYAFVLVDMLFKHLPKSYTIGLLYDIACSTHRDVLNGAFWMS</sequence>
<accession>A0A9P5P6Z2</accession>
<dbReference type="OrthoDB" id="2666777at2759"/>
<dbReference type="PANTHER" id="PTHR33096">
    <property type="entry name" value="CXC2 DOMAIN-CONTAINING PROTEIN"/>
    <property type="match status" value="1"/>
</dbReference>
<dbReference type="EMBL" id="JADNRY010000386">
    <property type="protein sequence ID" value="KAF9058418.1"/>
    <property type="molecule type" value="Genomic_DNA"/>
</dbReference>
<gene>
    <name evidence="3" type="ORF">BDP27DRAFT_1230515</name>
    <name evidence="2" type="ORF">BDP27DRAFT_1241298</name>
</gene>